<dbReference type="Gene3D" id="3.40.50.2000">
    <property type="entry name" value="Glycogen Phosphorylase B"/>
    <property type="match status" value="1"/>
</dbReference>
<dbReference type="InterPro" id="IPR050519">
    <property type="entry name" value="Glycosyltransf_28_UgtP"/>
</dbReference>
<protein>
    <recommendedName>
        <fullName evidence="1">Glycosyl transferase family 28 C-terminal domain-containing protein</fullName>
    </recommendedName>
</protein>
<gene>
    <name evidence="2" type="ORF">CCAE0312_LOCUS4650</name>
</gene>
<proteinExistence type="predicted"/>
<dbReference type="GO" id="GO:0016758">
    <property type="term" value="F:hexosyltransferase activity"/>
    <property type="evidence" value="ECO:0007669"/>
    <property type="project" value="InterPro"/>
</dbReference>
<reference evidence="2" key="1">
    <citation type="submission" date="2021-01" db="EMBL/GenBank/DDBJ databases">
        <authorList>
            <person name="Corre E."/>
            <person name="Pelletier E."/>
            <person name="Niang G."/>
            <person name="Scheremetjew M."/>
            <person name="Finn R."/>
            <person name="Kale V."/>
            <person name="Holt S."/>
            <person name="Cochrane G."/>
            <person name="Meng A."/>
            <person name="Brown T."/>
            <person name="Cohen L."/>
        </authorList>
    </citation>
    <scope>NUCLEOTIDE SEQUENCE</scope>
    <source>
        <strain evidence="2">SAG 36.94</strain>
    </source>
</reference>
<dbReference type="EMBL" id="HBGH01008489">
    <property type="protein sequence ID" value="CAD9232567.1"/>
    <property type="molecule type" value="Transcribed_RNA"/>
</dbReference>
<evidence type="ECO:0000313" key="2">
    <source>
        <dbReference type="EMBL" id="CAD9232567.1"/>
    </source>
</evidence>
<feature type="domain" description="Glycosyl transferase family 28 C-terminal" evidence="1">
    <location>
        <begin position="95"/>
        <end position="204"/>
    </location>
</feature>
<sequence>MCESLKPFPARQVTVITDFTHSPTHPWLQSHDQFVVCPTGDSYRQSLQLGYDESSCVRISGPVVRPQFYPQSGDEDQKVTWRLRLGLDPTWPTYLLLFGGSPPTRLVEEIALALVAQSNAETQLNIVCICGSNERLFDLLSQHQARGTLPNTRLFGRSDDVPTIMKSVDVVVTKPGPGVVSEALVTRTPLVLFCDGRTMEQELPVETFVRIHGVGKIVDSPSQVYCQSSELVQIRQAMTRLPENQGVFELREFLLSRVF</sequence>
<evidence type="ECO:0000259" key="1">
    <source>
        <dbReference type="Pfam" id="PF04101"/>
    </source>
</evidence>
<dbReference type="AlphaFoldDB" id="A0A7S1TDA5"/>
<dbReference type="PANTHER" id="PTHR43025">
    <property type="entry name" value="MONOGALACTOSYLDIACYLGLYCEROL SYNTHASE"/>
    <property type="match status" value="1"/>
</dbReference>
<accession>A0A7S1TDA5</accession>
<dbReference type="Pfam" id="PF04101">
    <property type="entry name" value="Glyco_tran_28_C"/>
    <property type="match status" value="1"/>
</dbReference>
<name>A0A7S1TDA5_9RHOD</name>
<organism evidence="2">
    <name type="scientific">Compsopogon caeruleus</name>
    <dbReference type="NCBI Taxonomy" id="31354"/>
    <lineage>
        <taxon>Eukaryota</taxon>
        <taxon>Rhodophyta</taxon>
        <taxon>Compsopogonophyceae</taxon>
        <taxon>Compsopogonales</taxon>
        <taxon>Compsopogonaceae</taxon>
        <taxon>Compsopogon</taxon>
    </lineage>
</organism>
<dbReference type="SUPFAM" id="SSF53756">
    <property type="entry name" value="UDP-Glycosyltransferase/glycogen phosphorylase"/>
    <property type="match status" value="1"/>
</dbReference>
<dbReference type="PANTHER" id="PTHR43025:SF3">
    <property type="entry name" value="MONOGALACTOSYLDIACYLGLYCEROL SYNTHASE 1, CHLOROPLASTIC"/>
    <property type="match status" value="1"/>
</dbReference>
<dbReference type="InterPro" id="IPR007235">
    <property type="entry name" value="Glyco_trans_28_C"/>
</dbReference>